<dbReference type="AlphaFoldDB" id="A0A2S8FZA0"/>
<dbReference type="EMBL" id="PUHY01000005">
    <property type="protein sequence ID" value="PQO37400.1"/>
    <property type="molecule type" value="Genomic_DNA"/>
</dbReference>
<dbReference type="Proteomes" id="UP000238322">
    <property type="component" value="Unassembled WGS sequence"/>
</dbReference>
<organism evidence="1 2">
    <name type="scientific">Blastopirellula marina</name>
    <dbReference type="NCBI Taxonomy" id="124"/>
    <lineage>
        <taxon>Bacteria</taxon>
        <taxon>Pseudomonadati</taxon>
        <taxon>Planctomycetota</taxon>
        <taxon>Planctomycetia</taxon>
        <taxon>Pirellulales</taxon>
        <taxon>Pirellulaceae</taxon>
        <taxon>Blastopirellula</taxon>
    </lineage>
</organism>
<dbReference type="RefSeq" id="WP_105328649.1">
    <property type="nucleotide sequence ID" value="NZ_PUHY01000005.1"/>
</dbReference>
<sequence>MSHVQVFDKPMCCSTGVCGPQVDPVLPRFAADLDWLKSQGHEVERFNLAQQPDAFAKNADVQQLLAAKGVDCLPLVMVDGKPVSEAEYPSREKFAAWTGSVAKTASLPLSSSGGCCGGGCCE</sequence>
<reference evidence="1 2" key="1">
    <citation type="submission" date="2018-02" db="EMBL/GenBank/DDBJ databases">
        <title>Comparative genomes isolates from brazilian mangrove.</title>
        <authorList>
            <person name="Araujo J.E."/>
            <person name="Taketani R.G."/>
            <person name="Silva M.C.P."/>
            <person name="Loureco M.V."/>
            <person name="Andreote F.D."/>
        </authorList>
    </citation>
    <scope>NUCLEOTIDE SEQUENCE [LARGE SCALE GENOMIC DNA]</scope>
    <source>
        <strain evidence="1 2">Hex-1 MGV</strain>
    </source>
</reference>
<dbReference type="Pfam" id="PF06953">
    <property type="entry name" value="ArsD"/>
    <property type="match status" value="1"/>
</dbReference>
<dbReference type="GO" id="GO:0046685">
    <property type="term" value="P:response to arsenic-containing substance"/>
    <property type="evidence" value="ECO:0007669"/>
    <property type="project" value="InterPro"/>
</dbReference>
<dbReference type="GO" id="GO:0003677">
    <property type="term" value="F:DNA binding"/>
    <property type="evidence" value="ECO:0007669"/>
    <property type="project" value="InterPro"/>
</dbReference>
<protein>
    <submittedName>
        <fullName evidence="1">Arsenical resistance operon transcriptional repressor ArsD</fullName>
    </submittedName>
</protein>
<accession>A0A2S8FZA0</accession>
<gene>
    <name evidence="1" type="ORF">C5Y83_05500</name>
</gene>
<name>A0A2S8FZA0_9BACT</name>
<dbReference type="OrthoDB" id="9801358at2"/>
<evidence type="ECO:0000313" key="2">
    <source>
        <dbReference type="Proteomes" id="UP000238322"/>
    </source>
</evidence>
<dbReference type="NCBIfam" id="NF033727">
    <property type="entry name" value="chaperon_ArsD"/>
    <property type="match status" value="1"/>
</dbReference>
<evidence type="ECO:0000313" key="1">
    <source>
        <dbReference type="EMBL" id="PQO37400.1"/>
    </source>
</evidence>
<comment type="caution">
    <text evidence="1">The sequence shown here is derived from an EMBL/GenBank/DDBJ whole genome shotgun (WGS) entry which is preliminary data.</text>
</comment>
<dbReference type="GO" id="GO:0045892">
    <property type="term" value="P:negative regulation of DNA-templated transcription"/>
    <property type="evidence" value="ECO:0007669"/>
    <property type="project" value="InterPro"/>
</dbReference>
<dbReference type="InterPro" id="IPR010712">
    <property type="entry name" value="Arsenical-R_ArsD"/>
</dbReference>
<proteinExistence type="predicted"/>
<dbReference type="Gene3D" id="3.40.30.10">
    <property type="entry name" value="Glutaredoxin"/>
    <property type="match status" value="1"/>
</dbReference>